<keyword evidence="2" id="KW-1185">Reference proteome</keyword>
<name>A0ABT7YX53_9ACTN</name>
<accession>A0ABT7YX53</accession>
<reference evidence="1" key="1">
    <citation type="submission" date="2023-06" db="EMBL/GenBank/DDBJ databases">
        <title>Gycomyces niveus sp.nov., a novel actinomycete isolated from soil in Shouguang.</title>
        <authorList>
            <person name="Yang X."/>
            <person name="Zhao J."/>
        </authorList>
    </citation>
    <scope>NUCLEOTIDE SEQUENCE</scope>
    <source>
        <strain evidence="1">NEAU C2</strain>
    </source>
</reference>
<evidence type="ECO:0000313" key="1">
    <source>
        <dbReference type="EMBL" id="MDN3243167.1"/>
    </source>
</evidence>
<protein>
    <submittedName>
        <fullName evidence="1">Uncharacterized protein</fullName>
    </submittedName>
</protein>
<dbReference type="SUPFAM" id="SSF50129">
    <property type="entry name" value="GroES-like"/>
    <property type="match status" value="1"/>
</dbReference>
<gene>
    <name evidence="1" type="ORF">QWI33_25820</name>
</gene>
<dbReference type="RefSeq" id="WP_289959726.1">
    <property type="nucleotide sequence ID" value="NZ_JAUEMJ010000011.1"/>
</dbReference>
<dbReference type="Proteomes" id="UP001171902">
    <property type="component" value="Unassembled WGS sequence"/>
</dbReference>
<organism evidence="1 2">
    <name type="scientific">Glycomyces tritici</name>
    <dbReference type="NCBI Taxonomy" id="2665176"/>
    <lineage>
        <taxon>Bacteria</taxon>
        <taxon>Bacillati</taxon>
        <taxon>Actinomycetota</taxon>
        <taxon>Actinomycetes</taxon>
        <taxon>Glycomycetales</taxon>
        <taxon>Glycomycetaceae</taxon>
        <taxon>Glycomyces</taxon>
    </lineage>
</organism>
<evidence type="ECO:0000313" key="2">
    <source>
        <dbReference type="Proteomes" id="UP001171902"/>
    </source>
</evidence>
<comment type="caution">
    <text evidence="1">The sequence shown here is derived from an EMBL/GenBank/DDBJ whole genome shotgun (WGS) entry which is preliminary data.</text>
</comment>
<proteinExistence type="predicted"/>
<dbReference type="InterPro" id="IPR011032">
    <property type="entry name" value="GroES-like_sf"/>
</dbReference>
<sequence length="75" mass="8402">MTDRMASMHLVNRPNEFPSTDGVVFTDVPLPEPVPCTALVENLYLSVYPHIGQLMDEGWELLRGRETILDFDPGG</sequence>
<dbReference type="EMBL" id="JAUEMJ010000011">
    <property type="protein sequence ID" value="MDN3243167.1"/>
    <property type="molecule type" value="Genomic_DNA"/>
</dbReference>
<dbReference type="Gene3D" id="3.90.180.10">
    <property type="entry name" value="Medium-chain alcohol dehydrogenases, catalytic domain"/>
    <property type="match status" value="1"/>
</dbReference>